<evidence type="ECO:0000313" key="1">
    <source>
        <dbReference type="EMBL" id="NKY51546.1"/>
    </source>
</evidence>
<dbReference type="Gene3D" id="3.50.30.50">
    <property type="entry name" value="Putative cyclase"/>
    <property type="match status" value="1"/>
</dbReference>
<evidence type="ECO:0000313" key="2">
    <source>
        <dbReference type="Proteomes" id="UP000565711"/>
    </source>
</evidence>
<dbReference type="AlphaFoldDB" id="A0A846XWM0"/>
<gene>
    <name evidence="1" type="ORF">HGA08_15075</name>
</gene>
<dbReference type="SUPFAM" id="SSF102198">
    <property type="entry name" value="Putative cyclase"/>
    <property type="match status" value="1"/>
</dbReference>
<dbReference type="Pfam" id="PF04199">
    <property type="entry name" value="Cyclase"/>
    <property type="match status" value="1"/>
</dbReference>
<dbReference type="InterPro" id="IPR037175">
    <property type="entry name" value="KFase_sf"/>
</dbReference>
<name>A0A846XWM0_9NOCA</name>
<keyword evidence="2" id="KW-1185">Reference proteome</keyword>
<dbReference type="PANTHER" id="PTHR34861">
    <property type="match status" value="1"/>
</dbReference>
<dbReference type="GO" id="GO:0004061">
    <property type="term" value="F:arylformamidase activity"/>
    <property type="evidence" value="ECO:0007669"/>
    <property type="project" value="InterPro"/>
</dbReference>
<dbReference type="GO" id="GO:0019441">
    <property type="term" value="P:L-tryptophan catabolic process to kynurenine"/>
    <property type="evidence" value="ECO:0007669"/>
    <property type="project" value="InterPro"/>
</dbReference>
<proteinExistence type="predicted"/>
<comment type="caution">
    <text evidence="1">The sequence shown here is derived from an EMBL/GenBank/DDBJ whole genome shotgun (WGS) entry which is preliminary data.</text>
</comment>
<dbReference type="PANTHER" id="PTHR34861:SF11">
    <property type="entry name" value="CYCLASE"/>
    <property type="match status" value="1"/>
</dbReference>
<dbReference type="EMBL" id="JAAXOP010000007">
    <property type="protein sequence ID" value="NKY51546.1"/>
    <property type="molecule type" value="Genomic_DNA"/>
</dbReference>
<dbReference type="Proteomes" id="UP000565711">
    <property type="component" value="Unassembled WGS sequence"/>
</dbReference>
<organism evidence="1 2">
    <name type="scientific">Nocardia vermiculata</name>
    <dbReference type="NCBI Taxonomy" id="257274"/>
    <lineage>
        <taxon>Bacteria</taxon>
        <taxon>Bacillati</taxon>
        <taxon>Actinomycetota</taxon>
        <taxon>Actinomycetes</taxon>
        <taxon>Mycobacteriales</taxon>
        <taxon>Nocardiaceae</taxon>
        <taxon>Nocardia</taxon>
    </lineage>
</organism>
<dbReference type="InterPro" id="IPR007325">
    <property type="entry name" value="KFase/CYL"/>
</dbReference>
<protein>
    <submittedName>
        <fullName evidence="1">Cyclase family protein</fullName>
    </submittedName>
</protein>
<dbReference type="RefSeq" id="WP_067874780.1">
    <property type="nucleotide sequence ID" value="NZ_JAAXOP010000007.1"/>
</dbReference>
<sequence>MSTSARIRRTPRFTDLPTLPDRDEHHGWDVWGHDDELGTLNLIGPEQRICAARTIRTGAMISLNLPLNEPDPGLFDDREPYQHIVEDTAAGHDDRLDHFYLQGSSQWDGLRHIRAGRHGYWGGRQEPDLAGTDILGVDRWAAHGFGGRGVLLDIANYLSDRGSPLSADEPVVITAALLDEVAAAQDTTFESGDILVVRTGWTEWYRTRPLEDRARMRGTIGAGFACPGLDSSKEMAGYLWDNEFAAVAVDNVGAEVFPVDREKGFLHRRLIALQGMPLGELWCLAELAEACADRGAYEFLLVSGVLPLPGGVGTPANAHAIL</sequence>
<reference evidence="1 2" key="1">
    <citation type="submission" date="2020-04" db="EMBL/GenBank/DDBJ databases">
        <title>MicrobeNet Type strains.</title>
        <authorList>
            <person name="Nicholson A.C."/>
        </authorList>
    </citation>
    <scope>NUCLEOTIDE SEQUENCE [LARGE SCALE GENOMIC DNA]</scope>
    <source>
        <strain evidence="1 2">JCM 12354</strain>
    </source>
</reference>
<accession>A0A846XWM0</accession>